<dbReference type="SMART" id="SM00382">
    <property type="entry name" value="AAA"/>
    <property type="match status" value="1"/>
</dbReference>
<reference evidence="6" key="1">
    <citation type="journal article" date="2023" name="ISME J.">
        <title>Emergence of putative energy parasites within Clostridia revealed by genome analysis of a novel endosymbiotic clade.</title>
        <authorList>
            <person name="Takahashi K."/>
            <person name="Kuwahara H."/>
            <person name="Horikawa Y."/>
            <person name="Izawa K."/>
            <person name="Kato D."/>
            <person name="Inagaki T."/>
            <person name="Yuki M."/>
            <person name="Ohkuma M."/>
            <person name="Hongoh Y."/>
        </authorList>
    </citation>
    <scope>NUCLEOTIDE SEQUENCE</scope>
    <source>
        <strain evidence="6">CfP3-15</strain>
    </source>
</reference>
<dbReference type="InterPro" id="IPR017911">
    <property type="entry name" value="MacB-like_ATP-bd"/>
</dbReference>
<keyword evidence="4 6" id="KW-0067">ATP-binding</keyword>
<dbReference type="CDD" id="cd03255">
    <property type="entry name" value="ABC_MJ0796_LolCDE_FtsE"/>
    <property type="match status" value="1"/>
</dbReference>
<dbReference type="EMBL" id="AP027924">
    <property type="protein sequence ID" value="BED91769.1"/>
    <property type="molecule type" value="Genomic_DNA"/>
</dbReference>
<accession>A0AA48KYZ4</accession>
<dbReference type="PANTHER" id="PTHR24220:SF470">
    <property type="entry name" value="CELL DIVISION ATP-BINDING PROTEIN FTSE"/>
    <property type="match status" value="1"/>
</dbReference>
<dbReference type="GO" id="GO:0022857">
    <property type="term" value="F:transmembrane transporter activity"/>
    <property type="evidence" value="ECO:0007669"/>
    <property type="project" value="TreeGrafter"/>
</dbReference>
<evidence type="ECO:0000256" key="3">
    <source>
        <dbReference type="ARBA" id="ARBA00022741"/>
    </source>
</evidence>
<gene>
    <name evidence="6" type="ORF">CfP315_0295</name>
</gene>
<proteinExistence type="inferred from homology"/>
<dbReference type="InterPro" id="IPR017871">
    <property type="entry name" value="ABC_transporter-like_CS"/>
</dbReference>
<protein>
    <submittedName>
        <fullName evidence="6">Cell division ATP-binding protein FtsE</fullName>
    </submittedName>
</protein>
<dbReference type="Proteomes" id="UP001337580">
    <property type="component" value="Chromosome"/>
</dbReference>
<dbReference type="GO" id="GO:0016887">
    <property type="term" value="F:ATP hydrolysis activity"/>
    <property type="evidence" value="ECO:0007669"/>
    <property type="project" value="InterPro"/>
</dbReference>
<organism evidence="6">
    <name type="scientific">Candidatus Improbicoccus pseudotrichonymphae</name>
    <dbReference type="NCBI Taxonomy" id="3033792"/>
    <lineage>
        <taxon>Bacteria</taxon>
        <taxon>Bacillati</taxon>
        <taxon>Bacillota</taxon>
        <taxon>Clostridia</taxon>
        <taxon>Candidatus Improbicoccus</taxon>
    </lineage>
</organism>
<dbReference type="SUPFAM" id="SSF52540">
    <property type="entry name" value="P-loop containing nucleoside triphosphate hydrolases"/>
    <property type="match status" value="1"/>
</dbReference>
<dbReference type="KEGG" id="ips:CfP315_0295"/>
<dbReference type="PANTHER" id="PTHR24220">
    <property type="entry name" value="IMPORT ATP-BINDING PROTEIN"/>
    <property type="match status" value="1"/>
</dbReference>
<dbReference type="InterPro" id="IPR003439">
    <property type="entry name" value="ABC_transporter-like_ATP-bd"/>
</dbReference>
<keyword evidence="6" id="KW-0132">Cell division</keyword>
<dbReference type="PROSITE" id="PS00211">
    <property type="entry name" value="ABC_TRANSPORTER_1"/>
    <property type="match status" value="1"/>
</dbReference>
<dbReference type="Gene3D" id="3.40.50.300">
    <property type="entry name" value="P-loop containing nucleotide triphosphate hydrolases"/>
    <property type="match status" value="1"/>
</dbReference>
<keyword evidence="6" id="KW-0131">Cell cycle</keyword>
<comment type="similarity">
    <text evidence="1">Belongs to the ABC transporter superfamily.</text>
</comment>
<evidence type="ECO:0000256" key="1">
    <source>
        <dbReference type="ARBA" id="ARBA00005417"/>
    </source>
</evidence>
<sequence length="228" mass="25470">MIKIRNLSKIYGSVYALKNFNLSVGSQEFVFVMGASGSGKSTIFKILTREEQATNGEVIVNGTNLKNLKNHQIPHYRRRLGIIFQDFRLIDKMNVFENIAFPMRIFGASSARIEKKISDVLEMVSLGGKIKSYPHELSGGEKQRVGIARALINKPEIILADEPTGNIDPEMSHGIVKLLSDINKKGIAIIMATHDVYVVSKFDFRKIELKNGVLIKDSAKTELDVYGE</sequence>
<evidence type="ECO:0000256" key="4">
    <source>
        <dbReference type="ARBA" id="ARBA00022840"/>
    </source>
</evidence>
<evidence type="ECO:0000256" key="2">
    <source>
        <dbReference type="ARBA" id="ARBA00022448"/>
    </source>
</evidence>
<dbReference type="InterPro" id="IPR015854">
    <property type="entry name" value="ABC_transpr_LolD-like"/>
</dbReference>
<dbReference type="PROSITE" id="PS50893">
    <property type="entry name" value="ABC_TRANSPORTER_2"/>
    <property type="match status" value="1"/>
</dbReference>
<keyword evidence="3" id="KW-0547">Nucleotide-binding</keyword>
<keyword evidence="2" id="KW-0813">Transport</keyword>
<evidence type="ECO:0000259" key="5">
    <source>
        <dbReference type="PROSITE" id="PS50893"/>
    </source>
</evidence>
<dbReference type="GO" id="GO:0005886">
    <property type="term" value="C:plasma membrane"/>
    <property type="evidence" value="ECO:0007669"/>
    <property type="project" value="TreeGrafter"/>
</dbReference>
<name>A0AA48KYZ4_9FIRM</name>
<dbReference type="FunFam" id="3.40.50.300:FF:000056">
    <property type="entry name" value="Cell division ATP-binding protein FtsE"/>
    <property type="match status" value="1"/>
</dbReference>
<dbReference type="InterPro" id="IPR003593">
    <property type="entry name" value="AAA+_ATPase"/>
</dbReference>
<dbReference type="Pfam" id="PF00005">
    <property type="entry name" value="ABC_tran"/>
    <property type="match status" value="1"/>
</dbReference>
<dbReference type="GO" id="GO:0005524">
    <property type="term" value="F:ATP binding"/>
    <property type="evidence" value="ECO:0007669"/>
    <property type="project" value="UniProtKB-KW"/>
</dbReference>
<feature type="domain" description="ABC transporter" evidence="5">
    <location>
        <begin position="2"/>
        <end position="227"/>
    </location>
</feature>
<dbReference type="GO" id="GO:0051301">
    <property type="term" value="P:cell division"/>
    <property type="evidence" value="ECO:0007669"/>
    <property type="project" value="UniProtKB-KW"/>
</dbReference>
<dbReference type="InterPro" id="IPR027417">
    <property type="entry name" value="P-loop_NTPase"/>
</dbReference>
<evidence type="ECO:0000313" key="6">
    <source>
        <dbReference type="EMBL" id="BED91769.1"/>
    </source>
</evidence>
<dbReference type="AlphaFoldDB" id="A0AA48KYZ4"/>